<keyword evidence="2" id="KW-1185">Reference proteome</keyword>
<reference evidence="1 2" key="1">
    <citation type="journal article" date="2024" name="BMC Genomics">
        <title>De novo assembly and annotation of Popillia japonica's genome with initial clues to its potential as an invasive pest.</title>
        <authorList>
            <person name="Cucini C."/>
            <person name="Boschi S."/>
            <person name="Funari R."/>
            <person name="Cardaioli E."/>
            <person name="Iannotti N."/>
            <person name="Marturano G."/>
            <person name="Paoli F."/>
            <person name="Bruttini M."/>
            <person name="Carapelli A."/>
            <person name="Frati F."/>
            <person name="Nardi F."/>
        </authorList>
    </citation>
    <scope>NUCLEOTIDE SEQUENCE [LARGE SCALE GENOMIC DNA]</scope>
    <source>
        <strain evidence="1">DMR45628</strain>
    </source>
</reference>
<sequence>MDLLTAIKTAKLKPNLRTLNAVLESLSLLGVSRNTKNLTLQILTEFKKIGVEPALSSWYYVLNTFCKERGPVSWVLEDILVEIENKEHKIQDLADTFFFVTAMDICRNHLHDKVLAKRVDKLLHYGSNYDLIGDSFKESIYYRHYFILLCQTEPIDTFMEEIYFKLVPHVYVPEPAVMGEILDAIEVSAAMEYIPRIWSDMIIFDHTDREKLINTVLNIMINCHPEDKPDLVEKFGFIAWDIFTRVQNQNEYRTQVVQYVCVLNIMINCHPEDKPDLVEKFGFIAWDIFTRVQNQNEYRTQVVHFTAAILGNILTLLLRNKDFEKATEIMEKLDLDHQKIVGVTRIEPLEMYLDYCIQEKAPSKAITCIRYCAESGFQEAESMAKRLHSELTLNETHLEKLSKIVGSFFIEQSLKKNESTT</sequence>
<gene>
    <name evidence="1" type="ORF">QE152_g37695</name>
</gene>
<dbReference type="AlphaFoldDB" id="A0AAW1IA15"/>
<name>A0AAW1IA15_POPJA</name>
<evidence type="ECO:0000313" key="2">
    <source>
        <dbReference type="Proteomes" id="UP001458880"/>
    </source>
</evidence>
<dbReference type="GO" id="GO:0005739">
    <property type="term" value="C:mitochondrion"/>
    <property type="evidence" value="ECO:0007669"/>
    <property type="project" value="InterPro"/>
</dbReference>
<accession>A0AAW1IA15</accession>
<dbReference type="GO" id="GO:0043024">
    <property type="term" value="F:ribosomal small subunit binding"/>
    <property type="evidence" value="ECO:0007669"/>
    <property type="project" value="InterPro"/>
</dbReference>
<proteinExistence type="predicted"/>
<dbReference type="Proteomes" id="UP001458880">
    <property type="component" value="Unassembled WGS sequence"/>
</dbReference>
<dbReference type="PANTHER" id="PTHR16276">
    <property type="entry name" value="PENTATRICOPEPTIDE REPEAT DOMAIN-CONTAINING PROTEIN 3"/>
    <property type="match status" value="1"/>
</dbReference>
<dbReference type="PANTHER" id="PTHR16276:SF1">
    <property type="entry name" value="SMALL RIBOSOMAL SUBUNIT PROTEIN MS39"/>
    <property type="match status" value="1"/>
</dbReference>
<dbReference type="InterPro" id="IPR037387">
    <property type="entry name" value="PTCD3"/>
</dbReference>
<protein>
    <submittedName>
        <fullName evidence="1">Uncharacterized protein</fullName>
    </submittedName>
</protein>
<comment type="caution">
    <text evidence="1">The sequence shown here is derived from an EMBL/GenBank/DDBJ whole genome shotgun (WGS) entry which is preliminary data.</text>
</comment>
<evidence type="ECO:0000313" key="1">
    <source>
        <dbReference type="EMBL" id="KAK9685761.1"/>
    </source>
</evidence>
<dbReference type="EMBL" id="JASPKY010000752">
    <property type="protein sequence ID" value="KAK9685761.1"/>
    <property type="molecule type" value="Genomic_DNA"/>
</dbReference>
<dbReference type="GO" id="GO:0019843">
    <property type="term" value="F:rRNA binding"/>
    <property type="evidence" value="ECO:0007669"/>
    <property type="project" value="InterPro"/>
</dbReference>
<organism evidence="1 2">
    <name type="scientific">Popillia japonica</name>
    <name type="common">Japanese beetle</name>
    <dbReference type="NCBI Taxonomy" id="7064"/>
    <lineage>
        <taxon>Eukaryota</taxon>
        <taxon>Metazoa</taxon>
        <taxon>Ecdysozoa</taxon>
        <taxon>Arthropoda</taxon>
        <taxon>Hexapoda</taxon>
        <taxon>Insecta</taxon>
        <taxon>Pterygota</taxon>
        <taxon>Neoptera</taxon>
        <taxon>Endopterygota</taxon>
        <taxon>Coleoptera</taxon>
        <taxon>Polyphaga</taxon>
        <taxon>Scarabaeiformia</taxon>
        <taxon>Scarabaeidae</taxon>
        <taxon>Rutelinae</taxon>
        <taxon>Popillia</taxon>
    </lineage>
</organism>
<dbReference type="GO" id="GO:0032543">
    <property type="term" value="P:mitochondrial translation"/>
    <property type="evidence" value="ECO:0007669"/>
    <property type="project" value="InterPro"/>
</dbReference>